<keyword evidence="2" id="KW-0067">ATP-binding</keyword>
<protein>
    <submittedName>
        <fullName evidence="2">DNA helicase</fullName>
    </submittedName>
</protein>
<gene>
    <name evidence="2" type="ORF">FBUS_09990</name>
</gene>
<organism evidence="2 3">
    <name type="scientific">Fasciolopsis buskii</name>
    <dbReference type="NCBI Taxonomy" id="27845"/>
    <lineage>
        <taxon>Eukaryota</taxon>
        <taxon>Metazoa</taxon>
        <taxon>Spiralia</taxon>
        <taxon>Lophotrochozoa</taxon>
        <taxon>Platyhelminthes</taxon>
        <taxon>Trematoda</taxon>
        <taxon>Digenea</taxon>
        <taxon>Plagiorchiida</taxon>
        <taxon>Echinostomata</taxon>
        <taxon>Echinostomatoidea</taxon>
        <taxon>Fasciolidae</taxon>
        <taxon>Fasciolopsis</taxon>
    </lineage>
</organism>
<dbReference type="Gene3D" id="2.40.50.140">
    <property type="entry name" value="Nucleic acid-binding proteins"/>
    <property type="match status" value="1"/>
</dbReference>
<evidence type="ECO:0000259" key="1">
    <source>
        <dbReference type="Pfam" id="PF17207"/>
    </source>
</evidence>
<dbReference type="EMBL" id="LUCM01005523">
    <property type="protein sequence ID" value="KAA0192683.1"/>
    <property type="molecule type" value="Genomic_DNA"/>
</dbReference>
<dbReference type="SUPFAM" id="SSF50249">
    <property type="entry name" value="Nucleic acid-binding proteins"/>
    <property type="match status" value="1"/>
</dbReference>
<evidence type="ECO:0000313" key="3">
    <source>
        <dbReference type="Proteomes" id="UP000728185"/>
    </source>
</evidence>
<sequence>MDVAQAEVRTLRVVDVVAEECRRLFLNFLETMRELTSSQIGRLIKIRAQVVRSHPVHPELLSGTFRCMECRVIIRNVEQPFKYTQVFLSPCHHFLSRRFASIPNAPTGSSLNCLPASPNSSISRKFVFKRHSQSYLAGAYRESNVLLSTSKNTQVSFY</sequence>
<proteinExistence type="predicted"/>
<keyword evidence="3" id="KW-1185">Reference proteome</keyword>
<dbReference type="InterPro" id="IPR033762">
    <property type="entry name" value="MCM_OB"/>
</dbReference>
<dbReference type="Pfam" id="PF17207">
    <property type="entry name" value="MCM_OB"/>
    <property type="match status" value="1"/>
</dbReference>
<name>A0A8E0RZY7_9TREM</name>
<keyword evidence="2" id="KW-0378">Hydrolase</keyword>
<reference evidence="2" key="1">
    <citation type="submission" date="2019-05" db="EMBL/GenBank/DDBJ databases">
        <title>Annotation for the trematode Fasciolopsis buski.</title>
        <authorList>
            <person name="Choi Y.-J."/>
        </authorList>
    </citation>
    <scope>NUCLEOTIDE SEQUENCE</scope>
    <source>
        <strain evidence="2">HT</strain>
        <tissue evidence="2">Whole worm</tissue>
    </source>
</reference>
<evidence type="ECO:0000313" key="2">
    <source>
        <dbReference type="EMBL" id="KAA0192683.1"/>
    </source>
</evidence>
<keyword evidence="2" id="KW-0347">Helicase</keyword>
<feature type="domain" description="MCM OB" evidence="1">
    <location>
        <begin position="32"/>
        <end position="82"/>
    </location>
</feature>
<dbReference type="AlphaFoldDB" id="A0A8E0RZY7"/>
<dbReference type="InterPro" id="IPR012340">
    <property type="entry name" value="NA-bd_OB-fold"/>
</dbReference>
<keyword evidence="2" id="KW-0547">Nucleotide-binding</keyword>
<dbReference type="Proteomes" id="UP000728185">
    <property type="component" value="Unassembled WGS sequence"/>
</dbReference>
<comment type="caution">
    <text evidence="2">The sequence shown here is derived from an EMBL/GenBank/DDBJ whole genome shotgun (WGS) entry which is preliminary data.</text>
</comment>
<dbReference type="OrthoDB" id="1744952at2759"/>
<dbReference type="GO" id="GO:0004386">
    <property type="term" value="F:helicase activity"/>
    <property type="evidence" value="ECO:0007669"/>
    <property type="project" value="UniProtKB-KW"/>
</dbReference>
<accession>A0A8E0RZY7</accession>